<evidence type="ECO:0000313" key="2">
    <source>
        <dbReference type="WBParaSite" id="Minc3s04990g37389"/>
    </source>
</evidence>
<organism evidence="1 2">
    <name type="scientific">Meloidogyne incognita</name>
    <name type="common">Southern root-knot nematode worm</name>
    <name type="synonym">Oxyuris incognita</name>
    <dbReference type="NCBI Taxonomy" id="6306"/>
    <lineage>
        <taxon>Eukaryota</taxon>
        <taxon>Metazoa</taxon>
        <taxon>Ecdysozoa</taxon>
        <taxon>Nematoda</taxon>
        <taxon>Chromadorea</taxon>
        <taxon>Rhabditida</taxon>
        <taxon>Tylenchina</taxon>
        <taxon>Tylenchomorpha</taxon>
        <taxon>Tylenchoidea</taxon>
        <taxon>Meloidogynidae</taxon>
        <taxon>Meloidogyninae</taxon>
        <taxon>Meloidogyne</taxon>
        <taxon>Meloidogyne incognita group</taxon>
    </lineage>
</organism>
<reference evidence="2" key="1">
    <citation type="submission" date="2022-11" db="UniProtKB">
        <authorList>
            <consortium name="WormBaseParasite"/>
        </authorList>
    </citation>
    <scope>IDENTIFICATION</scope>
</reference>
<proteinExistence type="predicted"/>
<protein>
    <submittedName>
        <fullName evidence="2">Candidate secreted effector</fullName>
    </submittedName>
</protein>
<dbReference type="Proteomes" id="UP000887563">
    <property type="component" value="Unplaced"/>
</dbReference>
<sequence length="59" mass="6912">MKKAKELKGENEKAEIERMRELALVEEELRQKETTEGIELTTSILHLINEDEVNLIIFD</sequence>
<accession>A0A914NAT1</accession>
<keyword evidence="1" id="KW-1185">Reference proteome</keyword>
<evidence type="ECO:0000313" key="1">
    <source>
        <dbReference type="Proteomes" id="UP000887563"/>
    </source>
</evidence>
<dbReference type="AlphaFoldDB" id="A0A914NAT1"/>
<name>A0A914NAT1_MELIC</name>
<dbReference type="WBParaSite" id="Minc3s04990g37389">
    <property type="protein sequence ID" value="Minc3s04990g37389"/>
    <property type="gene ID" value="Minc3s04990g37389"/>
</dbReference>